<comment type="similarity">
    <text evidence="10">Belongs to the CRISPR-associated endonuclease Cas1 family.</text>
</comment>
<dbReference type="GO" id="GO:0043571">
    <property type="term" value="P:maintenance of CRISPR repeat elements"/>
    <property type="evidence" value="ECO:0007669"/>
    <property type="project" value="UniProtKB-UniRule"/>
</dbReference>
<dbReference type="PATRIC" id="fig|1246955.3.peg.770"/>
<dbReference type="InterPro" id="IPR050646">
    <property type="entry name" value="Cas1"/>
</dbReference>
<dbReference type="EMBL" id="HF559394">
    <property type="protein sequence ID" value="CCP24581.1"/>
    <property type="molecule type" value="Genomic_DNA"/>
</dbReference>
<feature type="binding site" evidence="10">
    <location>
        <position position="205"/>
    </location>
    <ligand>
        <name>Mn(2+)</name>
        <dbReference type="ChEBI" id="CHEBI:29035"/>
    </ligand>
</feature>
<keyword evidence="8 10" id="KW-0464">Manganese</keyword>
<evidence type="ECO:0000256" key="3">
    <source>
        <dbReference type="ARBA" id="ARBA00022759"/>
    </source>
</evidence>
<keyword evidence="5 10" id="KW-0460">Magnesium</keyword>
<gene>
    <name evidence="11" type="primary">MCYN0849</name>
    <name evidence="10" type="synonym">cas1</name>
    <name evidence="11" type="ordered locus">MCYN_0849</name>
</gene>
<name>L0RYH6_MYCC1</name>
<dbReference type="Proteomes" id="UP000010466">
    <property type="component" value="Chromosome"/>
</dbReference>
<comment type="function">
    <text evidence="10">CRISPR (clustered regularly interspaced short palindromic repeat), is an adaptive immune system that provides protection against mobile genetic elements (viruses, transposable elements and conjugative plasmids). CRISPR clusters contain spacers, sequences complementary to antecedent mobile elements, and target invading nucleic acids. CRISPR clusters are transcribed and processed into CRISPR RNA (crRNA). Acts as a dsDNA endonuclease. Involved in the integration of spacer DNA into the CRISPR cassette.</text>
</comment>
<keyword evidence="7 10" id="KW-0238">DNA-binding</keyword>
<dbReference type="GeneID" id="74932379"/>
<dbReference type="PANTHER" id="PTHR34353:SF2">
    <property type="entry name" value="CRISPR-ASSOCIATED ENDONUCLEASE CAS1 1"/>
    <property type="match status" value="1"/>
</dbReference>
<keyword evidence="1 10" id="KW-0540">Nuclease</keyword>
<dbReference type="NCBIfam" id="TIGR03639">
    <property type="entry name" value="cas1_NMENI"/>
    <property type="match status" value="1"/>
</dbReference>
<dbReference type="PANTHER" id="PTHR34353">
    <property type="entry name" value="CRISPR-ASSOCIATED ENDONUCLEASE CAS1 1"/>
    <property type="match status" value="1"/>
</dbReference>
<keyword evidence="6 10" id="KW-0051">Antiviral defense</keyword>
<dbReference type="InterPro" id="IPR019855">
    <property type="entry name" value="CRISPR-assoc_Cas1_NMENI"/>
</dbReference>
<reference evidence="12" key="1">
    <citation type="journal article" date="2013" name="Genome Announc.">
        <title>Complete genome sequence of Mycoplasma cynos strain C142.</title>
        <authorList>
            <person name="Walker C.A."/>
            <person name="Mannering S.A."/>
            <person name="Shields S."/>
            <person name="Blake D.P."/>
            <person name="Brownlie J."/>
        </authorList>
    </citation>
    <scope>NUCLEOTIDE SEQUENCE [LARGE SCALE GENOMIC DNA]</scope>
    <source>
        <strain evidence="12">C142</strain>
    </source>
</reference>
<dbReference type="KEGG" id="mcy:MCYN_0849"/>
<evidence type="ECO:0000256" key="1">
    <source>
        <dbReference type="ARBA" id="ARBA00022722"/>
    </source>
</evidence>
<dbReference type="InterPro" id="IPR002729">
    <property type="entry name" value="CRISPR-assoc_Cas1"/>
</dbReference>
<dbReference type="Pfam" id="PF01867">
    <property type="entry name" value="Cas_Cas1"/>
    <property type="match status" value="1"/>
</dbReference>
<comment type="subunit">
    <text evidence="9 10">Homodimer, forms a heterotetramer with a Cas2 homodimer.</text>
</comment>
<dbReference type="InterPro" id="IPR042211">
    <property type="entry name" value="CRISPR-assoc_Cas1_N"/>
</dbReference>
<dbReference type="OrthoDB" id="9803119at2"/>
<keyword evidence="3 10" id="KW-0255">Endonuclease</keyword>
<evidence type="ECO:0000256" key="5">
    <source>
        <dbReference type="ARBA" id="ARBA00022842"/>
    </source>
</evidence>
<dbReference type="NCBIfam" id="TIGR00287">
    <property type="entry name" value="cas1"/>
    <property type="match status" value="1"/>
</dbReference>
<proteinExistence type="inferred from homology"/>
<dbReference type="EC" id="3.1.-.-" evidence="10"/>
<dbReference type="GO" id="GO:0051607">
    <property type="term" value="P:defense response to virus"/>
    <property type="evidence" value="ECO:0007669"/>
    <property type="project" value="UniProtKB-UniRule"/>
</dbReference>
<keyword evidence="12" id="KW-1185">Reference proteome</keyword>
<dbReference type="GO" id="GO:0003677">
    <property type="term" value="F:DNA binding"/>
    <property type="evidence" value="ECO:0007669"/>
    <property type="project" value="UniProtKB-KW"/>
</dbReference>
<dbReference type="RefSeq" id="WP_015287702.1">
    <property type="nucleotide sequence ID" value="NC_019949.1"/>
</dbReference>
<evidence type="ECO:0000313" key="12">
    <source>
        <dbReference type="Proteomes" id="UP000010466"/>
    </source>
</evidence>
<evidence type="ECO:0000256" key="8">
    <source>
        <dbReference type="ARBA" id="ARBA00023211"/>
    </source>
</evidence>
<dbReference type="Gene3D" id="3.100.10.20">
    <property type="entry name" value="CRISPR-associated endonuclease Cas1, N-terminal domain"/>
    <property type="match status" value="1"/>
</dbReference>
<organism evidence="11 12">
    <name type="scientific">Mycoplasmopsis cynos (strain C142)</name>
    <name type="common">Mycoplasma cynos</name>
    <dbReference type="NCBI Taxonomy" id="1246955"/>
    <lineage>
        <taxon>Bacteria</taxon>
        <taxon>Bacillati</taxon>
        <taxon>Mycoplasmatota</taxon>
        <taxon>Mycoplasmoidales</taxon>
        <taxon>Metamycoplasmataceae</taxon>
        <taxon>Mycoplasmopsis</taxon>
    </lineage>
</organism>
<sequence length="292" mass="34626">MAKKVLEIAQSDYISYFLNSIIVRKEEDRIIIPINQIDTILITNPRCNISVPLINEIVNNNINVIICDSKYRPTVQISPINGYYSNKIFLTQIKWNIQFKEINWREIIKLKILNYIKLVYFLDILNDDDVEKLLNYYESVLLYDKSNCEGHAAKLTFKILYGNDFSRDDENQINTFLNYGYTVLMTYVSRSIIKNGLDNRIGIFHKSFNNHFALSCDVMEPLRCLIDKLVYEFIFVYEKRDFILFKKDLFCIFEEKVKVNDKLLTVNEYIDKLVKSIINNNLNHKEFIVEWS</sequence>
<dbReference type="STRING" id="1246955.MCYN_0849"/>
<feature type="binding site" evidence="10">
    <location>
        <position position="149"/>
    </location>
    <ligand>
        <name>Mn(2+)</name>
        <dbReference type="ChEBI" id="CHEBI:29035"/>
    </ligand>
</feature>
<evidence type="ECO:0000256" key="7">
    <source>
        <dbReference type="ARBA" id="ARBA00023125"/>
    </source>
</evidence>
<comment type="cofactor">
    <cofactor evidence="10">
        <name>Mg(2+)</name>
        <dbReference type="ChEBI" id="CHEBI:18420"/>
    </cofactor>
    <cofactor evidence="10">
        <name>Mn(2+)</name>
        <dbReference type="ChEBI" id="CHEBI:29035"/>
    </cofactor>
</comment>
<dbReference type="HAMAP" id="MF_01470">
    <property type="entry name" value="Cas1"/>
    <property type="match status" value="1"/>
</dbReference>
<accession>L0RYH6</accession>
<evidence type="ECO:0000256" key="10">
    <source>
        <dbReference type="HAMAP-Rule" id="MF_01470"/>
    </source>
</evidence>
<evidence type="ECO:0000256" key="2">
    <source>
        <dbReference type="ARBA" id="ARBA00022723"/>
    </source>
</evidence>
<keyword evidence="2 10" id="KW-0479">Metal-binding</keyword>
<evidence type="ECO:0000256" key="6">
    <source>
        <dbReference type="ARBA" id="ARBA00023118"/>
    </source>
</evidence>
<dbReference type="GO" id="GO:0046872">
    <property type="term" value="F:metal ion binding"/>
    <property type="evidence" value="ECO:0007669"/>
    <property type="project" value="UniProtKB-UniRule"/>
</dbReference>
<dbReference type="Gene3D" id="1.20.120.920">
    <property type="entry name" value="CRISPR-associated endonuclease Cas1, C-terminal domain"/>
    <property type="match status" value="1"/>
</dbReference>
<dbReference type="HOGENOM" id="CLU_055263_1_0_14"/>
<dbReference type="InterPro" id="IPR042206">
    <property type="entry name" value="CRISPR-assoc_Cas1_C"/>
</dbReference>
<dbReference type="GO" id="GO:0016787">
    <property type="term" value="F:hydrolase activity"/>
    <property type="evidence" value="ECO:0007669"/>
    <property type="project" value="UniProtKB-KW"/>
</dbReference>
<evidence type="ECO:0000256" key="9">
    <source>
        <dbReference type="ARBA" id="ARBA00038592"/>
    </source>
</evidence>
<evidence type="ECO:0000313" key="11">
    <source>
        <dbReference type="EMBL" id="CCP24581.1"/>
    </source>
</evidence>
<protein>
    <recommendedName>
        <fullName evidence="10">CRISPR-associated endonuclease Cas1</fullName>
        <ecNumber evidence="10">3.1.-.-</ecNumber>
    </recommendedName>
</protein>
<feature type="binding site" evidence="10">
    <location>
        <position position="220"/>
    </location>
    <ligand>
        <name>Mn(2+)</name>
        <dbReference type="ChEBI" id="CHEBI:29035"/>
    </ligand>
</feature>
<dbReference type="GO" id="GO:0004520">
    <property type="term" value="F:DNA endonuclease activity"/>
    <property type="evidence" value="ECO:0007669"/>
    <property type="project" value="InterPro"/>
</dbReference>
<dbReference type="eggNOG" id="COG1518">
    <property type="taxonomic scope" value="Bacteria"/>
</dbReference>
<dbReference type="AlphaFoldDB" id="L0RYH6"/>
<keyword evidence="4 10" id="KW-0378">Hydrolase</keyword>
<evidence type="ECO:0000256" key="4">
    <source>
        <dbReference type="ARBA" id="ARBA00022801"/>
    </source>
</evidence>